<sequence length="200" mass="22723">MAWAARGIRSPARGSASCTPQRLEVQKRYDNHGVAGLPEPGATGNTCAMSRFAEVVVLAHYAEEVMEPLTREDDTRAWRGRFEPIAGQWGAGSFGCGWATQFERMRPRTGLLRFLESLPWPYPESVQVLIHDEEDDCFGLWMLHDGKLVEVELPGTRRFHRPAPPDERYPPDPGLLLRTDRGRQLPEQTPEHLRDPRPAW</sequence>
<organism evidence="2 3">
    <name type="scientific">Actinocatenispora rupis</name>
    <dbReference type="NCBI Taxonomy" id="519421"/>
    <lineage>
        <taxon>Bacteria</taxon>
        <taxon>Bacillati</taxon>
        <taxon>Actinomycetota</taxon>
        <taxon>Actinomycetes</taxon>
        <taxon>Micromonosporales</taxon>
        <taxon>Micromonosporaceae</taxon>
        <taxon>Actinocatenispora</taxon>
    </lineage>
</organism>
<evidence type="ECO:0000256" key="1">
    <source>
        <dbReference type="SAM" id="MobiDB-lite"/>
    </source>
</evidence>
<proteinExistence type="predicted"/>
<gene>
    <name evidence="2" type="ORF">Aru02nite_54980</name>
</gene>
<dbReference type="EMBL" id="BOMB01000032">
    <property type="protein sequence ID" value="GID14609.1"/>
    <property type="molecule type" value="Genomic_DNA"/>
</dbReference>
<dbReference type="AlphaFoldDB" id="A0A8J3NG93"/>
<accession>A0A8J3NG93</accession>
<feature type="region of interest" description="Disordered" evidence="1">
    <location>
        <begin position="157"/>
        <end position="200"/>
    </location>
</feature>
<name>A0A8J3NG93_9ACTN</name>
<comment type="caution">
    <text evidence="2">The sequence shown here is derived from an EMBL/GenBank/DDBJ whole genome shotgun (WGS) entry which is preliminary data.</text>
</comment>
<reference evidence="2" key="1">
    <citation type="submission" date="2021-01" db="EMBL/GenBank/DDBJ databases">
        <title>Whole genome shotgun sequence of Actinocatenispora rupis NBRC 107355.</title>
        <authorList>
            <person name="Komaki H."/>
            <person name="Tamura T."/>
        </authorList>
    </citation>
    <scope>NUCLEOTIDE SEQUENCE</scope>
    <source>
        <strain evidence="2">NBRC 107355</strain>
    </source>
</reference>
<keyword evidence="3" id="KW-1185">Reference proteome</keyword>
<evidence type="ECO:0000313" key="3">
    <source>
        <dbReference type="Proteomes" id="UP000612808"/>
    </source>
</evidence>
<dbReference type="Proteomes" id="UP000612808">
    <property type="component" value="Unassembled WGS sequence"/>
</dbReference>
<feature type="compositionally biased region" description="Basic and acidic residues" evidence="1">
    <location>
        <begin position="178"/>
        <end position="200"/>
    </location>
</feature>
<protein>
    <submittedName>
        <fullName evidence="2">Uncharacterized protein</fullName>
    </submittedName>
</protein>
<evidence type="ECO:0000313" key="2">
    <source>
        <dbReference type="EMBL" id="GID14609.1"/>
    </source>
</evidence>
<feature type="region of interest" description="Disordered" evidence="1">
    <location>
        <begin position="1"/>
        <end position="20"/>
    </location>
</feature>